<proteinExistence type="predicted"/>
<keyword evidence="3" id="KW-1185">Reference proteome</keyword>
<feature type="non-terminal residue" evidence="2">
    <location>
        <position position="193"/>
    </location>
</feature>
<dbReference type="EMBL" id="JAAAIL010000429">
    <property type="protein sequence ID" value="KAG0275864.1"/>
    <property type="molecule type" value="Genomic_DNA"/>
</dbReference>
<organism evidence="2 3">
    <name type="scientific">Linnemannia exigua</name>
    <dbReference type="NCBI Taxonomy" id="604196"/>
    <lineage>
        <taxon>Eukaryota</taxon>
        <taxon>Fungi</taxon>
        <taxon>Fungi incertae sedis</taxon>
        <taxon>Mucoromycota</taxon>
        <taxon>Mortierellomycotina</taxon>
        <taxon>Mortierellomycetes</taxon>
        <taxon>Mortierellales</taxon>
        <taxon>Mortierellaceae</taxon>
        <taxon>Linnemannia</taxon>
    </lineage>
</organism>
<reference evidence="2" key="1">
    <citation type="journal article" date="2020" name="Fungal Divers.">
        <title>Resolving the Mortierellaceae phylogeny through synthesis of multi-gene phylogenetics and phylogenomics.</title>
        <authorList>
            <person name="Vandepol N."/>
            <person name="Liber J."/>
            <person name="Desiro A."/>
            <person name="Na H."/>
            <person name="Kennedy M."/>
            <person name="Barry K."/>
            <person name="Grigoriev I.V."/>
            <person name="Miller A.N."/>
            <person name="O'Donnell K."/>
            <person name="Stajich J.E."/>
            <person name="Bonito G."/>
        </authorList>
    </citation>
    <scope>NUCLEOTIDE SEQUENCE</scope>
    <source>
        <strain evidence="2">NRRL 28262</strain>
    </source>
</reference>
<name>A0AAD4H7U5_9FUNG</name>
<comment type="caution">
    <text evidence="2">The sequence shown here is derived from an EMBL/GenBank/DDBJ whole genome shotgun (WGS) entry which is preliminary data.</text>
</comment>
<dbReference type="Proteomes" id="UP001194580">
    <property type="component" value="Unassembled WGS sequence"/>
</dbReference>
<dbReference type="AlphaFoldDB" id="A0AAD4H7U5"/>
<keyword evidence="1" id="KW-0472">Membrane</keyword>
<keyword evidence="1" id="KW-0812">Transmembrane</keyword>
<sequence length="193" mass="21707">MERYIYTFQGYPGSGYTQTFRSELHCNQTYTGNASLVPSSTYERVFNHTNYAKSAYVDSPRDVASAILALIGNHDQKGPASTYNISQAACYYIQGRQPDYQKCGLDYYSLTNPITVSITPTMKEYFDRSEALMTVLNTKTLFACERCRTQDITFSNFTAYLAGLSAYIGGFTTAFLVLIGWNYTTDITELLRG</sequence>
<evidence type="ECO:0000313" key="3">
    <source>
        <dbReference type="Proteomes" id="UP001194580"/>
    </source>
</evidence>
<protein>
    <submittedName>
        <fullName evidence="2">Uncharacterized protein</fullName>
    </submittedName>
</protein>
<feature type="transmembrane region" description="Helical" evidence="1">
    <location>
        <begin position="157"/>
        <end position="183"/>
    </location>
</feature>
<evidence type="ECO:0000313" key="2">
    <source>
        <dbReference type="EMBL" id="KAG0275864.1"/>
    </source>
</evidence>
<evidence type="ECO:0000256" key="1">
    <source>
        <dbReference type="SAM" id="Phobius"/>
    </source>
</evidence>
<keyword evidence="1" id="KW-1133">Transmembrane helix</keyword>
<accession>A0AAD4H7U5</accession>
<gene>
    <name evidence="2" type="ORF">BGZ95_008276</name>
</gene>